<dbReference type="EMBL" id="CP058350">
    <property type="protein sequence ID" value="QLF69328.1"/>
    <property type="molecule type" value="Genomic_DNA"/>
</dbReference>
<dbReference type="InterPro" id="IPR036890">
    <property type="entry name" value="HATPase_C_sf"/>
</dbReference>
<evidence type="ECO:0000256" key="4">
    <source>
        <dbReference type="ARBA" id="ARBA00022679"/>
    </source>
</evidence>
<evidence type="ECO:0000256" key="1">
    <source>
        <dbReference type="ARBA" id="ARBA00000085"/>
    </source>
</evidence>
<dbReference type="CDD" id="cd18774">
    <property type="entry name" value="PDC2_HK_sensor"/>
    <property type="match status" value="1"/>
</dbReference>
<evidence type="ECO:0000256" key="7">
    <source>
        <dbReference type="ARBA" id="ARBA00022840"/>
    </source>
</evidence>
<dbReference type="Gene3D" id="3.30.450.20">
    <property type="entry name" value="PAS domain"/>
    <property type="match status" value="1"/>
</dbReference>
<dbReference type="Gene3D" id="3.30.565.10">
    <property type="entry name" value="Histidine kinase-like ATPase, C-terminal domain"/>
    <property type="match status" value="1"/>
</dbReference>
<evidence type="ECO:0000256" key="6">
    <source>
        <dbReference type="ARBA" id="ARBA00022777"/>
    </source>
</evidence>
<comment type="catalytic activity">
    <reaction evidence="1">
        <text>ATP + protein L-histidine = ADP + protein N-phospho-L-histidine.</text>
        <dbReference type="EC" id="2.7.13.3"/>
    </reaction>
</comment>
<keyword evidence="7" id="KW-0067">ATP-binding</keyword>
<dbReference type="GO" id="GO:0016301">
    <property type="term" value="F:kinase activity"/>
    <property type="evidence" value="ECO:0007669"/>
    <property type="project" value="UniProtKB-KW"/>
</dbReference>
<dbReference type="InterPro" id="IPR011102">
    <property type="entry name" value="Sig_transdc_His_kinase_HWE"/>
</dbReference>
<keyword evidence="5" id="KW-0547">Nucleotide-binding</keyword>
<proteinExistence type="predicted"/>
<dbReference type="SMART" id="SM00911">
    <property type="entry name" value="HWE_HK"/>
    <property type="match status" value="1"/>
</dbReference>
<dbReference type="CDD" id="cd18773">
    <property type="entry name" value="PDC1_HK_sensor"/>
    <property type="match status" value="1"/>
</dbReference>
<organism evidence="10 11">
    <name type="scientific">Peteryoungia desertarenae</name>
    <dbReference type="NCBI Taxonomy" id="1813451"/>
    <lineage>
        <taxon>Bacteria</taxon>
        <taxon>Pseudomonadati</taxon>
        <taxon>Pseudomonadota</taxon>
        <taxon>Alphaproteobacteria</taxon>
        <taxon>Hyphomicrobiales</taxon>
        <taxon>Rhizobiaceae</taxon>
        <taxon>Peteryoungia</taxon>
    </lineage>
</organism>
<feature type="transmembrane region" description="Helical" evidence="8">
    <location>
        <begin position="15"/>
        <end position="37"/>
    </location>
</feature>
<keyword evidence="4" id="KW-0808">Transferase</keyword>
<evidence type="ECO:0000313" key="11">
    <source>
        <dbReference type="Proteomes" id="UP000308530"/>
    </source>
</evidence>
<gene>
    <name evidence="10" type="ORF">FE840_007125</name>
</gene>
<feature type="transmembrane region" description="Helical" evidence="8">
    <location>
        <begin position="283"/>
        <end position="302"/>
    </location>
</feature>
<keyword evidence="8" id="KW-1133">Transmembrane helix</keyword>
<feature type="domain" description="Signal transduction histidine kinase HWE region" evidence="9">
    <location>
        <begin position="362"/>
        <end position="443"/>
    </location>
</feature>
<protein>
    <recommendedName>
        <fullName evidence="2">histidine kinase</fullName>
        <ecNumber evidence="2">2.7.13.3</ecNumber>
    </recommendedName>
</protein>
<evidence type="ECO:0000256" key="8">
    <source>
        <dbReference type="SAM" id="Phobius"/>
    </source>
</evidence>
<keyword evidence="8" id="KW-0812">Transmembrane</keyword>
<evidence type="ECO:0000256" key="2">
    <source>
        <dbReference type="ARBA" id="ARBA00012438"/>
    </source>
</evidence>
<dbReference type="EC" id="2.7.13.3" evidence="2"/>
<accession>A0ABX6QLA1</accession>
<reference evidence="10 11" key="1">
    <citation type="submission" date="2020-06" db="EMBL/GenBank/DDBJ databases">
        <title>Genome sequence of Rhizobium sp strain ADMK78.</title>
        <authorList>
            <person name="Rahi P."/>
        </authorList>
    </citation>
    <scope>NUCLEOTIDE SEQUENCE [LARGE SCALE GENOMIC DNA]</scope>
    <source>
        <strain evidence="10 11">ADMK78</strain>
    </source>
</reference>
<name>A0ABX6QLA1_9HYPH</name>
<sequence length="558" mass="60231">MKPLFSKFPTASIRAYLIAMAALATLPLILFVVFLLLQLENQEFQRLQLRAAQDAQMVSRAVERKLQDMSTTLRLLGGSADLRDADLTVFHQRVSSSLQSGDLYVMLSDGQGNQLLNTRVPPGAPLRPLAHTKPVDEALERNRTTLSGIFFGSTSQRWIFSMAMPLEPDLPSGAAAIVLTQDAGSLVSMTSTEGLPMGWSAALLDADDRVIVSSGMDDRPSGEPFDPALLEQMTGSGNTAVIDTSNGKLMVGYARTGEWPWRVVVWGSVSDAQASFIDAWRNLIAGSLVILALSLGIVLVAAQQLQRGIRQIAIMAERIGKGEIVPPVITKVEEANQVAIALSNASFDRAEAEERVHFILQELVHRTKNILSLVQAMMRQVARSTDSVDDFQAAISGRLAGLARSIEALAKQQWGGIPLTSLVEMQVSTVLGTTERVSIDGPAVLANANAVQNLGLVFHELTTNSIKYGALSVPSGRVEIRWSFVEDGSDEPNLTFSWKESGGPSVTIPRRRGFGTTVIDRHAASSFSGQVSIEFAPEGLRWTMTAPYAAFASGGSDR</sequence>
<keyword evidence="8" id="KW-0472">Membrane</keyword>
<evidence type="ECO:0000256" key="3">
    <source>
        <dbReference type="ARBA" id="ARBA00022553"/>
    </source>
</evidence>
<dbReference type="PANTHER" id="PTHR41523">
    <property type="entry name" value="TWO-COMPONENT SYSTEM SENSOR PROTEIN"/>
    <property type="match status" value="1"/>
</dbReference>
<keyword evidence="6 10" id="KW-0418">Kinase</keyword>
<evidence type="ECO:0000256" key="5">
    <source>
        <dbReference type="ARBA" id="ARBA00022741"/>
    </source>
</evidence>
<evidence type="ECO:0000313" key="10">
    <source>
        <dbReference type="EMBL" id="QLF69328.1"/>
    </source>
</evidence>
<dbReference type="Proteomes" id="UP000308530">
    <property type="component" value="Chromosome"/>
</dbReference>
<evidence type="ECO:0000259" key="9">
    <source>
        <dbReference type="SMART" id="SM00911"/>
    </source>
</evidence>
<keyword evidence="3" id="KW-0597">Phosphoprotein</keyword>
<dbReference type="PANTHER" id="PTHR41523:SF7">
    <property type="entry name" value="HISTIDINE KINASE"/>
    <property type="match status" value="1"/>
</dbReference>
<dbReference type="Pfam" id="PF07536">
    <property type="entry name" value="HWE_HK"/>
    <property type="match status" value="1"/>
</dbReference>
<keyword evidence="11" id="KW-1185">Reference proteome</keyword>